<sequence>MKAQHREVMRFLCDRLCSLNAVGLARITRNTFFQIFQNTLQDDDKDMREEAMRKLRFLLENCCPHLRSTMLKMENFRVITDAFIYGQSEIFALFLNYLEPEELRLTREYIDRIYDRKKTEATRQQRKILLRRQQTFQ</sequence>
<dbReference type="Proteomes" id="UP000271098">
    <property type="component" value="Unassembled WGS sequence"/>
</dbReference>
<name>A0A3P7LSH4_9BILA</name>
<accession>A0A3P7LSH4</accession>
<evidence type="ECO:0000313" key="2">
    <source>
        <dbReference type="Proteomes" id="UP000271098"/>
    </source>
</evidence>
<evidence type="ECO:0000313" key="1">
    <source>
        <dbReference type="EMBL" id="VDN19824.1"/>
    </source>
</evidence>
<gene>
    <name evidence="1" type="ORF">GPUH_LOCUS12086</name>
</gene>
<proteinExistence type="predicted"/>
<keyword evidence="2" id="KW-1185">Reference proteome</keyword>
<reference evidence="1 2" key="1">
    <citation type="submission" date="2018-11" db="EMBL/GenBank/DDBJ databases">
        <authorList>
            <consortium name="Pathogen Informatics"/>
        </authorList>
    </citation>
    <scope>NUCLEOTIDE SEQUENCE [LARGE SCALE GENOMIC DNA]</scope>
</reference>
<protein>
    <submittedName>
        <fullName evidence="1">Uncharacterized protein</fullName>
    </submittedName>
</protein>
<dbReference type="EMBL" id="UYRT01079028">
    <property type="protein sequence ID" value="VDN19824.1"/>
    <property type="molecule type" value="Genomic_DNA"/>
</dbReference>
<dbReference type="OrthoDB" id="5827962at2759"/>
<dbReference type="AlphaFoldDB" id="A0A3P7LSH4"/>
<organism evidence="1 2">
    <name type="scientific">Gongylonema pulchrum</name>
    <dbReference type="NCBI Taxonomy" id="637853"/>
    <lineage>
        <taxon>Eukaryota</taxon>
        <taxon>Metazoa</taxon>
        <taxon>Ecdysozoa</taxon>
        <taxon>Nematoda</taxon>
        <taxon>Chromadorea</taxon>
        <taxon>Rhabditida</taxon>
        <taxon>Spirurina</taxon>
        <taxon>Spiruromorpha</taxon>
        <taxon>Spiruroidea</taxon>
        <taxon>Gongylonematidae</taxon>
        <taxon>Gongylonema</taxon>
    </lineage>
</organism>